<feature type="transmembrane region" description="Helical" evidence="12">
    <location>
        <begin position="31"/>
        <end position="56"/>
    </location>
</feature>
<evidence type="ECO:0000256" key="1">
    <source>
        <dbReference type="ARBA" id="ARBA00004651"/>
    </source>
</evidence>
<keyword evidence="8 12" id="KW-0472">Membrane</keyword>
<dbReference type="PRINTS" id="PR00245">
    <property type="entry name" value="OLFACTORYR"/>
</dbReference>
<protein>
    <submittedName>
        <fullName evidence="14">Olfactory receptor family 12 subfamily D member 2</fullName>
    </submittedName>
</protein>
<dbReference type="InterPro" id="IPR000276">
    <property type="entry name" value="GPCR_Rhodpsn"/>
</dbReference>
<evidence type="ECO:0000256" key="12">
    <source>
        <dbReference type="SAM" id="Phobius"/>
    </source>
</evidence>
<feature type="transmembrane region" description="Helical" evidence="12">
    <location>
        <begin position="582"/>
        <end position="602"/>
    </location>
</feature>
<evidence type="ECO:0000256" key="8">
    <source>
        <dbReference type="ARBA" id="ARBA00023136"/>
    </source>
</evidence>
<dbReference type="PANTHER" id="PTHR26452">
    <property type="entry name" value="OLFACTORY RECEPTOR"/>
    <property type="match status" value="1"/>
</dbReference>
<keyword evidence="10 11" id="KW-0807">Transducer</keyword>
<keyword evidence="4 11" id="KW-0812">Transmembrane</keyword>
<gene>
    <name evidence="14" type="primary">Or12d2</name>
</gene>
<evidence type="ECO:0000256" key="11">
    <source>
        <dbReference type="RuleBase" id="RU000688"/>
    </source>
</evidence>
<dbReference type="Ensembl" id="ENSRNOT00000136316.1">
    <property type="protein sequence ID" value="ENSRNOP00000104242.1"/>
    <property type="gene ID" value="ENSRNOG00000082581.1"/>
</dbReference>
<feature type="transmembrane region" description="Helical" evidence="12">
    <location>
        <begin position="65"/>
        <end position="87"/>
    </location>
</feature>
<dbReference type="Pfam" id="PF13853">
    <property type="entry name" value="7tm_4"/>
    <property type="match status" value="2"/>
</dbReference>
<feature type="transmembrane region" description="Helical" evidence="12">
    <location>
        <begin position="548"/>
        <end position="570"/>
    </location>
</feature>
<feature type="transmembrane region" description="Helical" evidence="12">
    <location>
        <begin position="400"/>
        <end position="428"/>
    </location>
</feature>
<feature type="transmembrane region" description="Helical" evidence="12">
    <location>
        <begin position="449"/>
        <end position="467"/>
    </location>
</feature>
<keyword evidence="3" id="KW-0716">Sensory transduction</keyword>
<dbReference type="InterPro" id="IPR017452">
    <property type="entry name" value="GPCR_Rhodpsn_7TM"/>
</dbReference>
<evidence type="ECO:0000256" key="3">
    <source>
        <dbReference type="ARBA" id="ARBA00022606"/>
    </source>
</evidence>
<feature type="transmembrane region" description="Helical" evidence="12">
    <location>
        <begin position="107"/>
        <end position="129"/>
    </location>
</feature>
<feature type="transmembrane region" description="Helical" evidence="12">
    <location>
        <begin position="515"/>
        <end position="536"/>
    </location>
</feature>
<dbReference type="PRINTS" id="PR00237">
    <property type="entry name" value="GPCRRHODOPSN"/>
</dbReference>
<reference evidence="14" key="1">
    <citation type="submission" date="2024-01" db="EMBL/GenBank/DDBJ databases">
        <title>GRCr8: a new rat reference genome assembly contstructed from accurate long reads and long range scaffolding.</title>
        <authorList>
            <person name="Doris P.A."/>
            <person name="Kalbfleisch T."/>
            <person name="Li K."/>
            <person name="Howe K."/>
            <person name="Wood J."/>
        </authorList>
    </citation>
    <scope>NUCLEOTIDE SEQUENCE [LARGE SCALE GENOMIC DNA]</scope>
    <source>
        <strain evidence="14">Brown Norway</strain>
    </source>
</reference>
<accession>A0ABK0L448</accession>
<evidence type="ECO:0000256" key="5">
    <source>
        <dbReference type="ARBA" id="ARBA00022725"/>
    </source>
</evidence>
<feature type="transmembrane region" description="Helical" evidence="12">
    <location>
        <begin position="278"/>
        <end position="299"/>
    </location>
</feature>
<keyword evidence="9 11" id="KW-0675">Receptor</keyword>
<keyword evidence="2" id="KW-1003">Cell membrane</keyword>
<dbReference type="Gene3D" id="1.20.1070.10">
    <property type="entry name" value="Rhodopsin 7-helix transmembrane proteins"/>
    <property type="match status" value="2"/>
</dbReference>
<evidence type="ECO:0000313" key="14">
    <source>
        <dbReference type="Ensembl" id="ENSRNOP00000104242.1"/>
    </source>
</evidence>
<dbReference type="PROSITE" id="PS00237">
    <property type="entry name" value="G_PROTEIN_RECEP_F1_1"/>
    <property type="match status" value="2"/>
</dbReference>
<dbReference type="GeneTree" id="ENSGT00940000156465"/>
<evidence type="ECO:0000256" key="7">
    <source>
        <dbReference type="ARBA" id="ARBA00023040"/>
    </source>
</evidence>
<evidence type="ECO:0000256" key="10">
    <source>
        <dbReference type="ARBA" id="ARBA00023224"/>
    </source>
</evidence>
<keyword evidence="7 11" id="KW-0297">G-protein coupled receptor</keyword>
<comment type="subcellular location">
    <subcellularLocation>
        <location evidence="1">Cell membrane</location>
        <topology evidence="1">Multi-pass membrane protein</topology>
    </subcellularLocation>
</comment>
<name>A0ABK0L448_RAT</name>
<feature type="transmembrane region" description="Helical" evidence="12">
    <location>
        <begin position="211"/>
        <end position="232"/>
    </location>
</feature>
<feature type="transmembrane region" description="Helical" evidence="12">
    <location>
        <begin position="335"/>
        <end position="360"/>
    </location>
</feature>
<evidence type="ECO:0000256" key="2">
    <source>
        <dbReference type="ARBA" id="ARBA00022475"/>
    </source>
</evidence>
<sequence length="619" mass="70324">MNSNMEVMLNQTSVKEFVLLGVTDLQEPQPFLFAIFLIIYFVNITGNGAILMIVILDQKLHSPMYFFLGNLACLDICYSTVTVPKMLKNLLSTSKAISFLGCITQLHFFHFLGTTESLLLAVMAFDRFVAICKPLHYPIIMNWQICILMAVTIWTIAFLHALLHSVMTSRLSFCGPNHVHHFFCDVKPLLELACGNTELNLWLLNTVTGTVASVPFFLTFLSYFYIITYLFLKTRSCSMLHKALSTCASHFMVVILFYAPVLFTYIRPASGNSLDQDRIIAIMYSVVTPALNPLIYTLRNKEVRNALNRKVMSNQTSVTEFLLLGVTDIQELNPILFVIFFTIYFVNITGNGAILMIVILDPRLHSPMYFFLGNLACLDICFSTVTVPKMLENLLSTSKAISFLGCITQLHFFHFLGSTEALLLPVMAFDRFVAICRPLHYSVIMNRQLCSHMTVTIWIMGFLHALLHSVMTSRLSFCGPNHVHHFFCDIKPLLDLACGNTELNLWLLNTVTGTIALTPFFLTFLSYFYIITYLFLKTHSCSMLHKALSTCASHFMVVILLYVPVLFNYIRPASSSALDQERIIAIMYSVVTPALNPLIYTLRNKEVRNALNKKVRRWL</sequence>
<dbReference type="PROSITE" id="PS50262">
    <property type="entry name" value="G_PROTEIN_RECEP_F1_2"/>
    <property type="match status" value="2"/>
</dbReference>
<dbReference type="CDD" id="cd15915">
    <property type="entry name" value="7tmA_OR12D-like"/>
    <property type="match status" value="2"/>
</dbReference>
<reference evidence="14" key="2">
    <citation type="submission" date="2025-08" db="UniProtKB">
        <authorList>
            <consortium name="Ensembl"/>
        </authorList>
    </citation>
    <scope>IDENTIFICATION</scope>
    <source>
        <strain evidence="14">Brown Norway</strain>
    </source>
</reference>
<evidence type="ECO:0000256" key="4">
    <source>
        <dbReference type="ARBA" id="ARBA00022692"/>
    </source>
</evidence>
<evidence type="ECO:0000256" key="9">
    <source>
        <dbReference type="ARBA" id="ARBA00023170"/>
    </source>
</evidence>
<feature type="domain" description="G-protein coupled receptors family 1 profile" evidence="13">
    <location>
        <begin position="46"/>
        <end position="296"/>
    </location>
</feature>
<dbReference type="InterPro" id="IPR050516">
    <property type="entry name" value="Olfactory_GPCR"/>
</dbReference>
<keyword evidence="6 12" id="KW-1133">Transmembrane helix</keyword>
<proteinExistence type="inferred from homology"/>
<organism evidence="14 15">
    <name type="scientific">Rattus norvegicus</name>
    <name type="common">Rat</name>
    <dbReference type="NCBI Taxonomy" id="10116"/>
    <lineage>
        <taxon>Eukaryota</taxon>
        <taxon>Metazoa</taxon>
        <taxon>Chordata</taxon>
        <taxon>Craniata</taxon>
        <taxon>Vertebrata</taxon>
        <taxon>Euteleostomi</taxon>
        <taxon>Mammalia</taxon>
        <taxon>Eutheria</taxon>
        <taxon>Euarchontoglires</taxon>
        <taxon>Glires</taxon>
        <taxon>Rodentia</taxon>
        <taxon>Myomorpha</taxon>
        <taxon>Muroidea</taxon>
        <taxon>Muridae</taxon>
        <taxon>Murinae</taxon>
        <taxon>Rattus</taxon>
    </lineage>
</organism>
<keyword evidence="5" id="KW-0552">Olfaction</keyword>
<reference evidence="14" key="3">
    <citation type="submission" date="2025-09" db="UniProtKB">
        <authorList>
            <consortium name="Ensembl"/>
        </authorList>
    </citation>
    <scope>IDENTIFICATION</scope>
    <source>
        <strain evidence="14">Brown Norway</strain>
    </source>
</reference>
<evidence type="ECO:0000256" key="6">
    <source>
        <dbReference type="ARBA" id="ARBA00022989"/>
    </source>
</evidence>
<feature type="domain" description="G-protein coupled receptors family 1 profile" evidence="13">
    <location>
        <begin position="350"/>
        <end position="600"/>
    </location>
</feature>
<dbReference type="Proteomes" id="UP000002494">
    <property type="component" value="Chromosome 20"/>
</dbReference>
<comment type="similarity">
    <text evidence="11">Belongs to the G-protein coupled receptor 1 family.</text>
</comment>
<dbReference type="SUPFAM" id="SSF81321">
    <property type="entry name" value="Family A G protein-coupled receptor-like"/>
    <property type="match status" value="2"/>
</dbReference>
<keyword evidence="15" id="KW-1185">Reference proteome</keyword>
<feature type="transmembrane region" description="Helical" evidence="12">
    <location>
        <begin position="244"/>
        <end position="266"/>
    </location>
</feature>
<feature type="transmembrane region" description="Helical" evidence="12">
    <location>
        <begin position="141"/>
        <end position="163"/>
    </location>
</feature>
<evidence type="ECO:0000259" key="13">
    <source>
        <dbReference type="PROSITE" id="PS50262"/>
    </source>
</evidence>
<evidence type="ECO:0000313" key="15">
    <source>
        <dbReference type="Proteomes" id="UP000002494"/>
    </source>
</evidence>
<dbReference type="InterPro" id="IPR000725">
    <property type="entry name" value="Olfact_rcpt"/>
</dbReference>